<keyword evidence="1" id="KW-0812">Transmembrane</keyword>
<protein>
    <recommendedName>
        <fullName evidence="4">Transmembrane protein</fullName>
    </recommendedName>
</protein>
<sequence length="201" mass="21928">MQQQQARSLKGLAAGVGRDFLRRALPALPAYVLLLLLTTAALWGDSGWQLGAAVATLLVSAGMVGAMARRRYRWAGWQVAAALLLLALRPAWSGLEPTVVDRLVTLVAVVAVLQVAWSSLRLFGFSQRLQRVADAIPEERVLELLPPEAADRVRAWLAGDAAAETEIKVVVRLALLCVALQEAGTRGELRRWAYASRDLRR</sequence>
<feature type="transmembrane region" description="Helical" evidence="1">
    <location>
        <begin position="104"/>
        <end position="123"/>
    </location>
</feature>
<name>A0ABU5V745_9GAMM</name>
<proteinExistence type="predicted"/>
<evidence type="ECO:0000256" key="1">
    <source>
        <dbReference type="SAM" id="Phobius"/>
    </source>
</evidence>
<keyword evidence="3" id="KW-1185">Reference proteome</keyword>
<evidence type="ECO:0000313" key="3">
    <source>
        <dbReference type="Proteomes" id="UP001301653"/>
    </source>
</evidence>
<dbReference type="RefSeq" id="WP_323439505.1">
    <property type="nucleotide sequence ID" value="NZ_JAYFUH010000249.1"/>
</dbReference>
<comment type="caution">
    <text evidence="2">The sequence shown here is derived from an EMBL/GenBank/DDBJ whole genome shotgun (WGS) entry which is preliminary data.</text>
</comment>
<reference evidence="2 3" key="1">
    <citation type="submission" date="2023-12" db="EMBL/GenBank/DDBJ databases">
        <title>Stenotrophomonas guangdongensis sp. nov., isolated from wilted pepper plants (Capsicum annuum).</title>
        <authorList>
            <person name="Qiu M."/>
            <person name="Li Y."/>
            <person name="Liu Q."/>
            <person name="Zhang X."/>
            <person name="Huang Y."/>
            <person name="Guo R."/>
            <person name="Hu M."/>
            <person name="Zhou J."/>
            <person name="Zhou X."/>
        </authorList>
    </citation>
    <scope>NUCLEOTIDE SEQUENCE [LARGE SCALE GENOMIC DNA]</scope>
    <source>
        <strain evidence="2 3">MH1</strain>
    </source>
</reference>
<feature type="transmembrane region" description="Helical" evidence="1">
    <location>
        <begin position="20"/>
        <end position="42"/>
    </location>
</feature>
<keyword evidence="1" id="KW-1133">Transmembrane helix</keyword>
<keyword evidence="1" id="KW-0472">Membrane</keyword>
<accession>A0ABU5V745</accession>
<feature type="transmembrane region" description="Helical" evidence="1">
    <location>
        <begin position="48"/>
        <end position="67"/>
    </location>
</feature>
<dbReference type="Proteomes" id="UP001301653">
    <property type="component" value="Unassembled WGS sequence"/>
</dbReference>
<feature type="transmembrane region" description="Helical" evidence="1">
    <location>
        <begin position="74"/>
        <end position="92"/>
    </location>
</feature>
<evidence type="ECO:0000313" key="2">
    <source>
        <dbReference type="EMBL" id="MEA5669183.1"/>
    </source>
</evidence>
<evidence type="ECO:0008006" key="4">
    <source>
        <dbReference type="Google" id="ProtNLM"/>
    </source>
</evidence>
<organism evidence="2 3">
    <name type="scientific">Stenotrophomonas capsici</name>
    <dbReference type="NCBI Taxonomy" id="3110230"/>
    <lineage>
        <taxon>Bacteria</taxon>
        <taxon>Pseudomonadati</taxon>
        <taxon>Pseudomonadota</taxon>
        <taxon>Gammaproteobacteria</taxon>
        <taxon>Lysobacterales</taxon>
        <taxon>Lysobacteraceae</taxon>
        <taxon>Stenotrophomonas</taxon>
    </lineage>
</organism>
<gene>
    <name evidence="2" type="ORF">VA603_16745</name>
</gene>
<dbReference type="EMBL" id="JAYFUH010000249">
    <property type="protein sequence ID" value="MEA5669183.1"/>
    <property type="molecule type" value="Genomic_DNA"/>
</dbReference>